<keyword evidence="1" id="KW-0456">Lyase</keyword>
<organism evidence="3 4">
    <name type="scientific">Gemmatimonas phototrophica</name>
    <dbReference type="NCBI Taxonomy" id="1379270"/>
    <lineage>
        <taxon>Bacteria</taxon>
        <taxon>Pseudomonadati</taxon>
        <taxon>Gemmatimonadota</taxon>
        <taxon>Gemmatimonadia</taxon>
        <taxon>Gemmatimonadales</taxon>
        <taxon>Gemmatimonadaceae</taxon>
        <taxon>Gemmatimonas</taxon>
    </lineage>
</organism>
<dbReference type="EMBL" id="CP011454">
    <property type="protein sequence ID" value="AMW06645.1"/>
    <property type="molecule type" value="Genomic_DNA"/>
</dbReference>
<dbReference type="Pfam" id="PF04909">
    <property type="entry name" value="Amidohydro_2"/>
    <property type="match status" value="1"/>
</dbReference>
<dbReference type="InterPro" id="IPR006680">
    <property type="entry name" value="Amidohydro-rel"/>
</dbReference>
<dbReference type="Gene3D" id="3.20.20.140">
    <property type="entry name" value="Metal-dependent hydrolases"/>
    <property type="match status" value="1"/>
</dbReference>
<protein>
    <recommendedName>
        <fullName evidence="2">Amidohydrolase-related domain-containing protein</fullName>
    </recommendedName>
</protein>
<dbReference type="SUPFAM" id="SSF51556">
    <property type="entry name" value="Metallo-dependent hydrolases"/>
    <property type="match status" value="1"/>
</dbReference>
<dbReference type="GO" id="GO:0005737">
    <property type="term" value="C:cytoplasm"/>
    <property type="evidence" value="ECO:0007669"/>
    <property type="project" value="TreeGrafter"/>
</dbReference>
<dbReference type="GO" id="GO:0019748">
    <property type="term" value="P:secondary metabolic process"/>
    <property type="evidence" value="ECO:0007669"/>
    <property type="project" value="TreeGrafter"/>
</dbReference>
<dbReference type="AlphaFoldDB" id="A0A143BPZ5"/>
<evidence type="ECO:0000313" key="4">
    <source>
        <dbReference type="Proteomes" id="UP000076404"/>
    </source>
</evidence>
<name>A0A143BPZ5_9BACT</name>
<dbReference type="KEGG" id="gph:GEMMAAP_07230"/>
<reference evidence="3 4" key="2">
    <citation type="journal article" date="2016" name="Environ. Microbiol. Rep.">
        <title>Metagenomic evidence for the presence of phototrophic Gemmatimonadetes bacteria in diverse environments.</title>
        <authorList>
            <person name="Zeng Y."/>
            <person name="Baumbach J."/>
            <person name="Barbosa E.G."/>
            <person name="Azevedo V."/>
            <person name="Zhang C."/>
            <person name="Koblizek M."/>
        </authorList>
    </citation>
    <scope>NUCLEOTIDE SEQUENCE [LARGE SCALE GENOMIC DNA]</scope>
    <source>
        <strain evidence="3 4">AP64</strain>
    </source>
</reference>
<dbReference type="InterPro" id="IPR032465">
    <property type="entry name" value="ACMSD"/>
</dbReference>
<dbReference type="Proteomes" id="UP000076404">
    <property type="component" value="Chromosome"/>
</dbReference>
<feature type="domain" description="Amidohydrolase-related" evidence="2">
    <location>
        <begin position="70"/>
        <end position="347"/>
    </location>
</feature>
<evidence type="ECO:0000256" key="1">
    <source>
        <dbReference type="ARBA" id="ARBA00023239"/>
    </source>
</evidence>
<dbReference type="PANTHER" id="PTHR21240:SF28">
    <property type="entry name" value="ISO-OROTATE DECARBOXYLASE (EUROFUNG)"/>
    <property type="match status" value="1"/>
</dbReference>
<reference evidence="3 4" key="1">
    <citation type="journal article" date="2014" name="Proc. Natl. Acad. Sci. U.S.A.">
        <title>Functional type 2 photosynthetic reaction centers found in the rare bacterial phylum Gemmatimonadetes.</title>
        <authorList>
            <person name="Zeng Y."/>
            <person name="Feng F."/>
            <person name="Medova H."/>
            <person name="Dean J."/>
            <person name="Koblizek M."/>
        </authorList>
    </citation>
    <scope>NUCLEOTIDE SEQUENCE [LARGE SCALE GENOMIC DNA]</scope>
    <source>
        <strain evidence="3 4">AP64</strain>
    </source>
</reference>
<dbReference type="InterPro" id="IPR032466">
    <property type="entry name" value="Metal_Hydrolase"/>
</dbReference>
<dbReference type="GO" id="GO:0016787">
    <property type="term" value="F:hydrolase activity"/>
    <property type="evidence" value="ECO:0007669"/>
    <property type="project" value="InterPro"/>
</dbReference>
<evidence type="ECO:0000259" key="2">
    <source>
        <dbReference type="Pfam" id="PF04909"/>
    </source>
</evidence>
<dbReference type="PANTHER" id="PTHR21240">
    <property type="entry name" value="2-AMINO-3-CARBOXYLMUCONATE-6-SEMIALDEHYDE DECARBOXYLASE"/>
    <property type="match status" value="1"/>
</dbReference>
<evidence type="ECO:0000313" key="3">
    <source>
        <dbReference type="EMBL" id="AMW06645.1"/>
    </source>
</evidence>
<proteinExistence type="predicted"/>
<accession>A0A143BPZ5</accession>
<sequence length="360" mass="40611">MRPRTCLAPEGKVPSIVDYRPKSTLKVPSTMRMKAKFPVVDFHGHPGGAQIGSVEALERFGPTLDSINVRLMVVAGNVSGDRLTQGIALVNQSKTMKDRVRFLTGISFNGVGTPGWAQKAIAQLEADAKAGAVGIGEVGKGFGLSAKKADGSRLKLNDPELAPVFEAAGRLKLAVFIHTADPQEFFREVDYTNERWLEQSLFPERRYPQDRYPSFDQLMAERDSLFRRHPKTTFVAAHLGWHANDLGRLGKMFDAMPNVLGEMGAVLYDIGRQPRAAHDFFVKYQDRILFGKDSFQPEEYPYYWRVLETRDDYFDYYRDYHAFWKLYGIDLPDAVLKKVYYQNALRIMPALGAAAMGFPK</sequence>
<dbReference type="STRING" id="1379270.GEMMAAP_07230"/>
<keyword evidence="4" id="KW-1185">Reference proteome</keyword>
<dbReference type="GO" id="GO:0016831">
    <property type="term" value="F:carboxy-lyase activity"/>
    <property type="evidence" value="ECO:0007669"/>
    <property type="project" value="InterPro"/>
</dbReference>
<dbReference type="eggNOG" id="COG2159">
    <property type="taxonomic scope" value="Bacteria"/>
</dbReference>
<gene>
    <name evidence="3" type="ORF">GEMMAAP_07230</name>
</gene>